<keyword evidence="2 6" id="KW-0560">Oxidoreductase</keyword>
<evidence type="ECO:0000313" key="9">
    <source>
        <dbReference type="Proteomes" id="UP001583193"/>
    </source>
</evidence>
<dbReference type="EMBL" id="JAVDPF010000069">
    <property type="protein sequence ID" value="KAL1864810.1"/>
    <property type="molecule type" value="Genomic_DNA"/>
</dbReference>
<dbReference type="PANTHER" id="PTHR11699">
    <property type="entry name" value="ALDEHYDE DEHYDROGENASE-RELATED"/>
    <property type="match status" value="1"/>
</dbReference>
<evidence type="ECO:0000256" key="2">
    <source>
        <dbReference type="ARBA" id="ARBA00023002"/>
    </source>
</evidence>
<protein>
    <recommendedName>
        <fullName evidence="3">aldehyde dehydrogenase (NAD(+))</fullName>
        <ecNumber evidence="3">1.2.1.3</ecNumber>
    </recommendedName>
</protein>
<keyword evidence="9" id="KW-1185">Reference proteome</keyword>
<dbReference type="CDD" id="cd07106">
    <property type="entry name" value="ALDH_AldA-AAD23400"/>
    <property type="match status" value="1"/>
</dbReference>
<dbReference type="Gene3D" id="3.40.605.10">
    <property type="entry name" value="Aldehyde Dehydrogenase, Chain A, domain 1"/>
    <property type="match status" value="1"/>
</dbReference>
<feature type="active site" evidence="5">
    <location>
        <position position="247"/>
    </location>
</feature>
<evidence type="ECO:0000313" key="8">
    <source>
        <dbReference type="EMBL" id="KAL1864810.1"/>
    </source>
</evidence>
<dbReference type="Proteomes" id="UP001583193">
    <property type="component" value="Unassembled WGS sequence"/>
</dbReference>
<dbReference type="InterPro" id="IPR015590">
    <property type="entry name" value="Aldehyde_DH_dom"/>
</dbReference>
<organism evidence="8 9">
    <name type="scientific">Paecilomyces lecythidis</name>
    <dbReference type="NCBI Taxonomy" id="3004212"/>
    <lineage>
        <taxon>Eukaryota</taxon>
        <taxon>Fungi</taxon>
        <taxon>Dikarya</taxon>
        <taxon>Ascomycota</taxon>
        <taxon>Pezizomycotina</taxon>
        <taxon>Eurotiomycetes</taxon>
        <taxon>Eurotiomycetidae</taxon>
        <taxon>Eurotiales</taxon>
        <taxon>Thermoascaceae</taxon>
        <taxon>Paecilomyces</taxon>
    </lineage>
</organism>
<gene>
    <name evidence="8" type="ORF">Plec18167_009642</name>
</gene>
<name>A0ABR3WN05_9EURO</name>
<dbReference type="Pfam" id="PF00171">
    <property type="entry name" value="Aldedh"/>
    <property type="match status" value="1"/>
</dbReference>
<comment type="caution">
    <text evidence="8">The sequence shown here is derived from an EMBL/GenBank/DDBJ whole genome shotgun (WGS) entry which is preliminary data.</text>
</comment>
<dbReference type="InterPro" id="IPR016160">
    <property type="entry name" value="Ald_DH_CS_CYS"/>
</dbReference>
<dbReference type="InterPro" id="IPR044086">
    <property type="entry name" value="LUC3-like"/>
</dbReference>
<dbReference type="PROSITE" id="PS00070">
    <property type="entry name" value="ALDEHYDE_DEHYDR_CYS"/>
    <property type="match status" value="1"/>
</dbReference>
<dbReference type="SUPFAM" id="SSF53720">
    <property type="entry name" value="ALDH-like"/>
    <property type="match status" value="1"/>
</dbReference>
<dbReference type="InterPro" id="IPR016161">
    <property type="entry name" value="Ald_DH/histidinol_DH"/>
</dbReference>
<dbReference type="InterPro" id="IPR016163">
    <property type="entry name" value="Ald_DH_C"/>
</dbReference>
<dbReference type="Gene3D" id="3.40.309.10">
    <property type="entry name" value="Aldehyde Dehydrogenase, Chain A, domain 2"/>
    <property type="match status" value="1"/>
</dbReference>
<evidence type="ECO:0000256" key="1">
    <source>
        <dbReference type="ARBA" id="ARBA00009986"/>
    </source>
</evidence>
<dbReference type="PROSITE" id="PS00687">
    <property type="entry name" value="ALDEHYDE_DEHYDR_GLU"/>
    <property type="match status" value="1"/>
</dbReference>
<feature type="domain" description="Aldehyde dehydrogenase" evidence="7">
    <location>
        <begin position="25"/>
        <end position="469"/>
    </location>
</feature>
<reference evidence="8 9" key="1">
    <citation type="journal article" date="2024" name="IMA Fungus">
        <title>IMA Genome - F19 : A genome assembly and annotation guide to empower mycologists, including annotated draft genome sequences of Ceratocystis pirilliformis, Diaporthe australafricana, Fusarium ophioides, Paecilomyces lecythidis, and Sporothrix stenoceras.</title>
        <authorList>
            <person name="Aylward J."/>
            <person name="Wilson A.M."/>
            <person name="Visagie C.M."/>
            <person name="Spraker J."/>
            <person name="Barnes I."/>
            <person name="Buitendag C."/>
            <person name="Ceriani C."/>
            <person name="Del Mar Angel L."/>
            <person name="du Plessis D."/>
            <person name="Fuchs T."/>
            <person name="Gasser K."/>
            <person name="Kramer D."/>
            <person name="Li W."/>
            <person name="Munsamy K."/>
            <person name="Piso A."/>
            <person name="Price J.L."/>
            <person name="Sonnekus B."/>
            <person name="Thomas C."/>
            <person name="van der Nest A."/>
            <person name="van Dijk A."/>
            <person name="van Heerden A."/>
            <person name="van Vuuren N."/>
            <person name="Yilmaz N."/>
            <person name="Duong T.A."/>
            <person name="van der Merwe N.A."/>
            <person name="Wingfield M.J."/>
            <person name="Wingfield B.D."/>
        </authorList>
    </citation>
    <scope>NUCLEOTIDE SEQUENCE [LARGE SCALE GENOMIC DNA]</scope>
    <source>
        <strain evidence="8 9">CMW 18167</strain>
    </source>
</reference>
<dbReference type="EC" id="1.2.1.3" evidence="3"/>
<sequence>MTNTVTFNNFYNVINNEKRVGETTYCGIDPSTGKELWEVPLASEKDLDEAVVAANRAFKKWSSLQQHERSRLITEFASELEKYKDAFTELIFKESGKPTQFAESETIMGINTLRGHAEWSVPDQVLKDTEEVKVVLQHVPIGVVAGITPWNYPFQLAILKIAPALLTGCTIILKPSPFTPYTALKLGEIASQIFPPGVVQVLGGDDNLGPWMTKHPDIAKISFTGSIATGKKIMAAASETLKRVNLELGGNDAAVVTEDFDIPQAAQLVAIASFAHSGQICMATKRVYVHKSVYPEFMTHFTAIVRSFKAGEGFCSPIQNKMQYEKAKSIFADCEENQYKFAVGTGIIPVSEEQSGYFLPPAVIAEPPETSRIVQEEPFGPIIPVLTWSDDEEVIERANNVPTGLGATVYCRDEKRAWRISERLETGSVWVNGGLKLDPVALFGAHKQSGIGGELGPLGLKYYTNTRTITYWKELPRKAEDGGKGGIFA</sequence>
<accession>A0ABR3WN05</accession>
<comment type="similarity">
    <text evidence="1 6">Belongs to the aldehyde dehydrogenase family.</text>
</comment>
<evidence type="ECO:0000256" key="4">
    <source>
        <dbReference type="ARBA" id="ARBA00049194"/>
    </source>
</evidence>
<evidence type="ECO:0000259" key="7">
    <source>
        <dbReference type="Pfam" id="PF00171"/>
    </source>
</evidence>
<dbReference type="InterPro" id="IPR029510">
    <property type="entry name" value="Ald_DH_CS_GLU"/>
</dbReference>
<proteinExistence type="inferred from homology"/>
<dbReference type="InterPro" id="IPR016162">
    <property type="entry name" value="Ald_DH_N"/>
</dbReference>
<evidence type="ECO:0000256" key="5">
    <source>
        <dbReference type="PROSITE-ProRule" id="PRU10007"/>
    </source>
</evidence>
<evidence type="ECO:0000256" key="6">
    <source>
        <dbReference type="RuleBase" id="RU003345"/>
    </source>
</evidence>
<evidence type="ECO:0000256" key="3">
    <source>
        <dbReference type="ARBA" id="ARBA00024226"/>
    </source>
</evidence>
<comment type="catalytic activity">
    <reaction evidence="4">
        <text>an aldehyde + NAD(+) + H2O = a carboxylate + NADH + 2 H(+)</text>
        <dbReference type="Rhea" id="RHEA:16185"/>
        <dbReference type="ChEBI" id="CHEBI:15377"/>
        <dbReference type="ChEBI" id="CHEBI:15378"/>
        <dbReference type="ChEBI" id="CHEBI:17478"/>
        <dbReference type="ChEBI" id="CHEBI:29067"/>
        <dbReference type="ChEBI" id="CHEBI:57540"/>
        <dbReference type="ChEBI" id="CHEBI:57945"/>
        <dbReference type="EC" id="1.2.1.3"/>
    </reaction>
</comment>